<dbReference type="EMBL" id="CM000583">
    <property type="protein sequence ID" value="EWG38686.1"/>
    <property type="molecule type" value="Genomic_DNA"/>
</dbReference>
<evidence type="ECO:0000313" key="1">
    <source>
        <dbReference type="EMBL" id="EWG38686.1"/>
    </source>
</evidence>
<organism evidence="1 2">
    <name type="scientific">Gibberella moniliformis (strain M3125 / FGSC 7600)</name>
    <name type="common">Maize ear and stalk rot fungus</name>
    <name type="synonym">Fusarium verticillioides</name>
    <dbReference type="NCBI Taxonomy" id="334819"/>
    <lineage>
        <taxon>Eukaryota</taxon>
        <taxon>Fungi</taxon>
        <taxon>Dikarya</taxon>
        <taxon>Ascomycota</taxon>
        <taxon>Pezizomycotina</taxon>
        <taxon>Sordariomycetes</taxon>
        <taxon>Hypocreomycetidae</taxon>
        <taxon>Hypocreales</taxon>
        <taxon>Nectriaceae</taxon>
        <taxon>Fusarium</taxon>
        <taxon>Fusarium fujikuroi species complex</taxon>
    </lineage>
</organism>
<dbReference type="AlphaFoldDB" id="W7LJM4"/>
<dbReference type="OrthoDB" id="5102016at2759"/>
<sequence length="201" mass="22888">MKMCGPSQARCVDFDHHPGIVNFLASLSETRSQIPALYAGNEGRSFINGHLIPRTEVSDSCRYVFCFLQKLVLVNRIKHNSVVQNGVLSDQGGLYHLDNAILTLARMEESDLRHLRRFAFSIWSGSGRTVIYRDEEYENINDIFLNDYGASQINFIKSLVVDMMDHLPQLDETCILPTRQHLYQGNECWETVTSTGRICSI</sequence>
<gene>
    <name evidence="1" type="ORF">FVEG_01846</name>
</gene>
<dbReference type="Proteomes" id="UP000009096">
    <property type="component" value="Chromosome 6"/>
</dbReference>
<dbReference type="GeneID" id="30060100"/>
<keyword evidence="2" id="KW-1185">Reference proteome</keyword>
<protein>
    <submittedName>
        <fullName evidence="1">Uncharacterized protein</fullName>
    </submittedName>
</protein>
<dbReference type="RefSeq" id="XP_018744877.1">
    <property type="nucleotide sequence ID" value="XM_018888852.1"/>
</dbReference>
<reference evidence="1 2" key="1">
    <citation type="journal article" date="2010" name="Nature">
        <title>Comparative genomics reveals mobile pathogenicity chromosomes in Fusarium.</title>
        <authorList>
            <person name="Ma L.J."/>
            <person name="van der Does H.C."/>
            <person name="Borkovich K.A."/>
            <person name="Coleman J.J."/>
            <person name="Daboussi M.J."/>
            <person name="Di Pietro A."/>
            <person name="Dufresne M."/>
            <person name="Freitag M."/>
            <person name="Grabherr M."/>
            <person name="Henrissat B."/>
            <person name="Houterman P.M."/>
            <person name="Kang S."/>
            <person name="Shim W.B."/>
            <person name="Woloshuk C."/>
            <person name="Xie X."/>
            <person name="Xu J.R."/>
            <person name="Antoniw J."/>
            <person name="Baker S.E."/>
            <person name="Bluhm B.H."/>
            <person name="Breakspear A."/>
            <person name="Brown D.W."/>
            <person name="Butchko R.A."/>
            <person name="Chapman S."/>
            <person name="Coulson R."/>
            <person name="Coutinho P.M."/>
            <person name="Danchin E.G."/>
            <person name="Diener A."/>
            <person name="Gale L.R."/>
            <person name="Gardiner D.M."/>
            <person name="Goff S."/>
            <person name="Hammond-Kosack K.E."/>
            <person name="Hilburn K."/>
            <person name="Hua-Van A."/>
            <person name="Jonkers W."/>
            <person name="Kazan K."/>
            <person name="Kodira C.D."/>
            <person name="Koehrsen M."/>
            <person name="Kumar L."/>
            <person name="Lee Y.H."/>
            <person name="Li L."/>
            <person name="Manners J.M."/>
            <person name="Miranda-Saavedra D."/>
            <person name="Mukherjee M."/>
            <person name="Park G."/>
            <person name="Park J."/>
            <person name="Park S.Y."/>
            <person name="Proctor R.H."/>
            <person name="Regev A."/>
            <person name="Ruiz-Roldan M.C."/>
            <person name="Sain D."/>
            <person name="Sakthikumar S."/>
            <person name="Sykes S."/>
            <person name="Schwartz D.C."/>
            <person name="Turgeon B.G."/>
            <person name="Wapinski I."/>
            <person name="Yoder O."/>
            <person name="Young S."/>
            <person name="Zeng Q."/>
            <person name="Zhou S."/>
            <person name="Galagan J."/>
            <person name="Cuomo C.A."/>
            <person name="Kistler H.C."/>
            <person name="Rep M."/>
        </authorList>
    </citation>
    <scope>NUCLEOTIDE SEQUENCE [LARGE SCALE GENOMIC DNA]</scope>
    <source>
        <strain evidence="2">M3125 / FGSC 7600</strain>
    </source>
</reference>
<dbReference type="EMBL" id="DS022243">
    <property type="protein sequence ID" value="EWG38686.1"/>
    <property type="molecule type" value="Genomic_DNA"/>
</dbReference>
<evidence type="ECO:0000313" key="2">
    <source>
        <dbReference type="Proteomes" id="UP000009096"/>
    </source>
</evidence>
<proteinExistence type="predicted"/>
<dbReference type="VEuPathDB" id="FungiDB:FVEG_01846"/>
<name>W7LJM4_GIBM7</name>
<dbReference type="KEGG" id="fvr:FVEG_01846"/>
<accession>W7LJM4</accession>